<dbReference type="GO" id="GO:0003723">
    <property type="term" value="F:RNA binding"/>
    <property type="evidence" value="ECO:0007669"/>
    <property type="project" value="InterPro"/>
</dbReference>
<dbReference type="GO" id="GO:0006412">
    <property type="term" value="P:translation"/>
    <property type="evidence" value="ECO:0007669"/>
    <property type="project" value="InterPro"/>
</dbReference>
<dbReference type="AlphaFoldDB" id="A0A835J0K7"/>
<comment type="caution">
    <text evidence="3">The sequence shown here is derived from an EMBL/GenBank/DDBJ whole genome shotgun (WGS) entry which is preliminary data.</text>
</comment>
<proteinExistence type="predicted"/>
<dbReference type="InterPro" id="IPR013843">
    <property type="entry name" value="Ribosomal_eS4_N"/>
</dbReference>
<sequence>MLDKLGGAFAPKPSSGPHKSRKCLPLILILQNAVGMQVYAPTYREVVAILDAGHILVDGKPLFSPKLQETEPFFSSTKHITKTLTSPKILLEPISVARGGGGGLNVSVLCPKPPIA</sequence>
<dbReference type="GO" id="GO:0003735">
    <property type="term" value="F:structural constituent of ribosome"/>
    <property type="evidence" value="ECO:0007669"/>
    <property type="project" value="InterPro"/>
</dbReference>
<evidence type="ECO:0000256" key="1">
    <source>
        <dbReference type="SAM" id="MobiDB-lite"/>
    </source>
</evidence>
<dbReference type="EMBL" id="JADFTS010000001">
    <property type="protein sequence ID" value="KAF9626052.1"/>
    <property type="molecule type" value="Genomic_DNA"/>
</dbReference>
<evidence type="ECO:0000313" key="3">
    <source>
        <dbReference type="EMBL" id="KAF9626052.1"/>
    </source>
</evidence>
<keyword evidence="4" id="KW-1185">Reference proteome</keyword>
<accession>A0A835J0K7</accession>
<dbReference type="InterPro" id="IPR036986">
    <property type="entry name" value="S4_RNA-bd_sf"/>
</dbReference>
<dbReference type="Gene3D" id="3.10.290.10">
    <property type="entry name" value="RNA-binding S4 domain"/>
    <property type="match status" value="1"/>
</dbReference>
<dbReference type="Pfam" id="PF08071">
    <property type="entry name" value="RS4NT"/>
    <property type="match status" value="1"/>
</dbReference>
<feature type="domain" description="Small ribosomal subunit protein eS4 N-terminal" evidence="2">
    <location>
        <begin position="1"/>
        <end position="21"/>
    </location>
</feature>
<dbReference type="Proteomes" id="UP000631114">
    <property type="component" value="Unassembled WGS sequence"/>
</dbReference>
<evidence type="ECO:0000313" key="4">
    <source>
        <dbReference type="Proteomes" id="UP000631114"/>
    </source>
</evidence>
<gene>
    <name evidence="3" type="ORF">IFM89_030720</name>
</gene>
<dbReference type="PANTHER" id="PTHR11581:SF0">
    <property type="entry name" value="SMALL RIBOSOMAL SUBUNIT PROTEIN ES4"/>
    <property type="match status" value="1"/>
</dbReference>
<feature type="region of interest" description="Disordered" evidence="1">
    <location>
        <begin position="1"/>
        <end position="20"/>
    </location>
</feature>
<dbReference type="GO" id="GO:0022627">
    <property type="term" value="C:cytosolic small ribosomal subunit"/>
    <property type="evidence" value="ECO:0007669"/>
    <property type="project" value="TreeGrafter"/>
</dbReference>
<organism evidence="3 4">
    <name type="scientific">Coptis chinensis</name>
    <dbReference type="NCBI Taxonomy" id="261450"/>
    <lineage>
        <taxon>Eukaryota</taxon>
        <taxon>Viridiplantae</taxon>
        <taxon>Streptophyta</taxon>
        <taxon>Embryophyta</taxon>
        <taxon>Tracheophyta</taxon>
        <taxon>Spermatophyta</taxon>
        <taxon>Magnoliopsida</taxon>
        <taxon>Ranunculales</taxon>
        <taxon>Ranunculaceae</taxon>
        <taxon>Coptidoideae</taxon>
        <taxon>Coptis</taxon>
    </lineage>
</organism>
<dbReference type="PANTHER" id="PTHR11581">
    <property type="entry name" value="30S/40S RIBOSOMAL PROTEIN S4"/>
    <property type="match status" value="1"/>
</dbReference>
<dbReference type="OrthoDB" id="1109245at2759"/>
<evidence type="ECO:0000259" key="2">
    <source>
        <dbReference type="Pfam" id="PF08071"/>
    </source>
</evidence>
<protein>
    <recommendedName>
        <fullName evidence="2">Small ribosomal subunit protein eS4 N-terminal domain-containing protein</fullName>
    </recommendedName>
</protein>
<reference evidence="3 4" key="1">
    <citation type="submission" date="2020-10" db="EMBL/GenBank/DDBJ databases">
        <title>The Coptis chinensis genome and diversification of protoberbering-type alkaloids.</title>
        <authorList>
            <person name="Wang B."/>
            <person name="Shu S."/>
            <person name="Song C."/>
            <person name="Liu Y."/>
        </authorList>
    </citation>
    <scope>NUCLEOTIDE SEQUENCE [LARGE SCALE GENOMIC DNA]</scope>
    <source>
        <strain evidence="3">HL-2020</strain>
        <tissue evidence="3">Leaf</tissue>
    </source>
</reference>
<dbReference type="InterPro" id="IPR000876">
    <property type="entry name" value="Ribosomal_eS4"/>
</dbReference>
<name>A0A835J0K7_9MAGN</name>